<evidence type="ECO:0000256" key="1">
    <source>
        <dbReference type="SAM" id="SignalP"/>
    </source>
</evidence>
<organism evidence="3 4">
    <name type="scientific">Vairimorpha necatrix</name>
    <dbReference type="NCBI Taxonomy" id="6039"/>
    <lineage>
        <taxon>Eukaryota</taxon>
        <taxon>Fungi</taxon>
        <taxon>Fungi incertae sedis</taxon>
        <taxon>Microsporidia</taxon>
        <taxon>Nosematidae</taxon>
        <taxon>Vairimorpha</taxon>
    </lineage>
</organism>
<dbReference type="GO" id="GO:0016491">
    <property type="term" value="F:oxidoreductase activity"/>
    <property type="evidence" value="ECO:0007669"/>
    <property type="project" value="UniProtKB-ARBA"/>
</dbReference>
<name>A0AAX4JDL3_9MICR</name>
<dbReference type="KEGG" id="vnx:VNE69_07027"/>
<reference evidence="3" key="1">
    <citation type="journal article" date="2024" name="BMC Genomics">
        <title>Functional annotation of a divergent genome using sequence and structure-based similarity.</title>
        <authorList>
            <person name="Svedberg D."/>
            <person name="Winiger R.R."/>
            <person name="Berg A."/>
            <person name="Sharma H."/>
            <person name="Tellgren-Roth C."/>
            <person name="Debrunner-Vossbrinck B.A."/>
            <person name="Vossbrinck C.R."/>
            <person name="Barandun J."/>
        </authorList>
    </citation>
    <scope>NUCLEOTIDE SEQUENCE</scope>
    <source>
        <strain evidence="3">Illinois isolate</strain>
    </source>
</reference>
<dbReference type="Pfam" id="PF00462">
    <property type="entry name" value="Glutaredoxin"/>
    <property type="match status" value="1"/>
</dbReference>
<keyword evidence="1" id="KW-0732">Signal</keyword>
<accession>A0AAX4JDL3</accession>
<evidence type="ECO:0000313" key="3">
    <source>
        <dbReference type="EMBL" id="WUR03958.1"/>
    </source>
</evidence>
<feature type="domain" description="Glutaredoxin" evidence="2">
    <location>
        <begin position="33"/>
        <end position="89"/>
    </location>
</feature>
<dbReference type="EMBL" id="CP142732">
    <property type="protein sequence ID" value="WUR03958.1"/>
    <property type="molecule type" value="Genomic_DNA"/>
</dbReference>
<protein>
    <submittedName>
        <fullName evidence="3">Glutaredoxin-like protein</fullName>
    </submittedName>
</protein>
<evidence type="ECO:0000259" key="2">
    <source>
        <dbReference type="Pfam" id="PF00462"/>
    </source>
</evidence>
<dbReference type="RefSeq" id="XP_065330103.1">
    <property type="nucleotide sequence ID" value="XM_065474031.1"/>
</dbReference>
<dbReference type="GeneID" id="90541783"/>
<keyword evidence="4" id="KW-1185">Reference proteome</keyword>
<dbReference type="InterPro" id="IPR036249">
    <property type="entry name" value="Thioredoxin-like_sf"/>
</dbReference>
<feature type="chain" id="PRO_5043444380" evidence="1">
    <location>
        <begin position="23"/>
        <end position="130"/>
    </location>
</feature>
<dbReference type="Gene3D" id="3.40.30.10">
    <property type="entry name" value="Glutaredoxin"/>
    <property type="match status" value="1"/>
</dbReference>
<sequence length="130" mass="14855">MRLSLFLPIAYIFVSRAAISSAEIPKQFLAPGIVVVLSRACHFSTELANFLRRNNFPHQEIYVEDDKEANDYIVKNCDGRVPWVYENGHKVGDGIFFMSKYPHLLPNKNLAKSMKLLDNVLDRQCIIGKN</sequence>
<feature type="signal peptide" evidence="1">
    <location>
        <begin position="1"/>
        <end position="22"/>
    </location>
</feature>
<dbReference type="InterPro" id="IPR002109">
    <property type="entry name" value="Glutaredoxin"/>
</dbReference>
<evidence type="ECO:0000313" key="4">
    <source>
        <dbReference type="Proteomes" id="UP001334084"/>
    </source>
</evidence>
<dbReference type="SUPFAM" id="SSF52833">
    <property type="entry name" value="Thioredoxin-like"/>
    <property type="match status" value="1"/>
</dbReference>
<dbReference type="AlphaFoldDB" id="A0AAX4JDL3"/>
<proteinExistence type="predicted"/>
<dbReference type="Proteomes" id="UP001334084">
    <property type="component" value="Chromosome 7"/>
</dbReference>
<gene>
    <name evidence="3" type="ORF">VNE69_07027</name>
</gene>